<dbReference type="Pfam" id="PF22780">
    <property type="entry name" value="HI0933_like_1st"/>
    <property type="match status" value="1"/>
</dbReference>
<dbReference type="AlphaFoldDB" id="A0A380FI41"/>
<sequence>MQIDAFPQLTTDALEQEIRGLLNAAPDKYVKNSLHGLIRRKIFAIYD</sequence>
<organism evidence="2 3">
    <name type="scientific">Staphylococcus gallinarum</name>
    <dbReference type="NCBI Taxonomy" id="1293"/>
    <lineage>
        <taxon>Bacteria</taxon>
        <taxon>Bacillati</taxon>
        <taxon>Bacillota</taxon>
        <taxon>Bacilli</taxon>
        <taxon>Bacillales</taxon>
        <taxon>Staphylococcaceae</taxon>
        <taxon>Staphylococcus</taxon>
    </lineage>
</organism>
<protein>
    <submittedName>
        <fullName evidence="2">Flavoprotein</fullName>
    </submittedName>
</protein>
<dbReference type="SUPFAM" id="SSF160996">
    <property type="entry name" value="HI0933 insert domain-like"/>
    <property type="match status" value="1"/>
</dbReference>
<evidence type="ECO:0000313" key="3">
    <source>
        <dbReference type="Proteomes" id="UP000255277"/>
    </source>
</evidence>
<name>A0A380FI41_STAGA</name>
<gene>
    <name evidence="2" type="ORF">NCTC12195_03111</name>
</gene>
<reference evidence="2 3" key="1">
    <citation type="submission" date="2018-06" db="EMBL/GenBank/DDBJ databases">
        <authorList>
            <consortium name="Pathogen Informatics"/>
            <person name="Doyle S."/>
        </authorList>
    </citation>
    <scope>NUCLEOTIDE SEQUENCE [LARGE SCALE GENOMIC DNA]</scope>
    <source>
        <strain evidence="2 3">NCTC12195</strain>
    </source>
</reference>
<accession>A0A380FI41</accession>
<proteinExistence type="predicted"/>
<feature type="domain" description="RsdA/BaiN/AoA(So)-like insert" evidence="1">
    <location>
        <begin position="1"/>
        <end position="44"/>
    </location>
</feature>
<dbReference type="EMBL" id="UHDK01000001">
    <property type="protein sequence ID" value="SUM33645.1"/>
    <property type="molecule type" value="Genomic_DNA"/>
</dbReference>
<evidence type="ECO:0000313" key="2">
    <source>
        <dbReference type="EMBL" id="SUM33645.1"/>
    </source>
</evidence>
<dbReference type="Proteomes" id="UP000255277">
    <property type="component" value="Unassembled WGS sequence"/>
</dbReference>
<dbReference type="InterPro" id="IPR055178">
    <property type="entry name" value="RsdA/BaiN/AoA(So)-like_dom"/>
</dbReference>
<evidence type="ECO:0000259" key="1">
    <source>
        <dbReference type="Pfam" id="PF22780"/>
    </source>
</evidence>